<dbReference type="SMART" id="SM00530">
    <property type="entry name" value="HTH_XRE"/>
    <property type="match status" value="1"/>
</dbReference>
<keyword evidence="3" id="KW-1185">Reference proteome</keyword>
<dbReference type="InterPro" id="IPR013435">
    <property type="entry name" value="Mobile_mystery_prot_A"/>
</dbReference>
<dbReference type="InterPro" id="IPR001387">
    <property type="entry name" value="Cro/C1-type_HTH"/>
</dbReference>
<dbReference type="SUPFAM" id="SSF47413">
    <property type="entry name" value="lambda repressor-like DNA-binding domains"/>
    <property type="match status" value="1"/>
</dbReference>
<name>A0ABQ1SIP5_9FLAO</name>
<evidence type="ECO:0000313" key="2">
    <source>
        <dbReference type="EMBL" id="GGE35095.1"/>
    </source>
</evidence>
<proteinExistence type="predicted"/>
<comment type="caution">
    <text evidence="2">The sequence shown here is derived from an EMBL/GenBank/DDBJ whole genome shotgun (WGS) entry which is preliminary data.</text>
</comment>
<dbReference type="NCBIfam" id="TIGR02612">
    <property type="entry name" value="mob_myst_A"/>
    <property type="match status" value="1"/>
</dbReference>
<evidence type="ECO:0000313" key="3">
    <source>
        <dbReference type="Proteomes" id="UP000599179"/>
    </source>
</evidence>
<organism evidence="2 3">
    <name type="scientific">Psychroflexus planctonicus</name>
    <dbReference type="NCBI Taxonomy" id="1526575"/>
    <lineage>
        <taxon>Bacteria</taxon>
        <taxon>Pseudomonadati</taxon>
        <taxon>Bacteroidota</taxon>
        <taxon>Flavobacteriia</taxon>
        <taxon>Flavobacteriales</taxon>
        <taxon>Flavobacteriaceae</taxon>
        <taxon>Psychroflexus</taxon>
    </lineage>
</organism>
<accession>A0ABQ1SIP5</accession>
<evidence type="ECO:0000259" key="1">
    <source>
        <dbReference type="PROSITE" id="PS50943"/>
    </source>
</evidence>
<feature type="domain" description="HTH cro/C1-type" evidence="1">
    <location>
        <begin position="34"/>
        <end position="90"/>
    </location>
</feature>
<protein>
    <submittedName>
        <fullName evidence="2">Transcriptional regulator</fullName>
    </submittedName>
</protein>
<dbReference type="InterPro" id="IPR010982">
    <property type="entry name" value="Lambda_DNA-bd_dom_sf"/>
</dbReference>
<dbReference type="CDD" id="cd00093">
    <property type="entry name" value="HTH_XRE"/>
    <property type="match status" value="1"/>
</dbReference>
<dbReference type="Gene3D" id="1.10.260.40">
    <property type="entry name" value="lambda repressor-like DNA-binding domains"/>
    <property type="match status" value="1"/>
</dbReference>
<dbReference type="PROSITE" id="PS50943">
    <property type="entry name" value="HTH_CROC1"/>
    <property type="match status" value="1"/>
</dbReference>
<reference evidence="3" key="1">
    <citation type="journal article" date="2019" name="Int. J. Syst. Evol. Microbiol.">
        <title>The Global Catalogue of Microorganisms (GCM) 10K type strain sequencing project: providing services to taxonomists for standard genome sequencing and annotation.</title>
        <authorList>
            <consortium name="The Broad Institute Genomics Platform"/>
            <consortium name="The Broad Institute Genome Sequencing Center for Infectious Disease"/>
            <person name="Wu L."/>
            <person name="Ma J."/>
        </authorList>
    </citation>
    <scope>NUCLEOTIDE SEQUENCE [LARGE SCALE GENOMIC DNA]</scope>
    <source>
        <strain evidence="3">CGMCC 1.12931</strain>
    </source>
</reference>
<sequence length="154" mass="17711">MMRNKRSLLIEQLDQKLKPFTRAKSVTVPERGWVNAIRTTLNMTLAQLGNKLNITRQGVSRIEKSEAKGTISLNTLKEVANAMDLKLVYALVPKNENIDQLIQDKADKLAKNIVSRTHQNMKLEDQAIQDEKINKTIQELAFEIKREVRKSIWD</sequence>
<dbReference type="EMBL" id="BMGM01000005">
    <property type="protein sequence ID" value="GGE35095.1"/>
    <property type="molecule type" value="Genomic_DNA"/>
</dbReference>
<dbReference type="Proteomes" id="UP000599179">
    <property type="component" value="Unassembled WGS sequence"/>
</dbReference>
<dbReference type="Pfam" id="PF01381">
    <property type="entry name" value="HTH_3"/>
    <property type="match status" value="1"/>
</dbReference>
<gene>
    <name evidence="2" type="ORF">GCM10010832_14050</name>
</gene>